<accession>A0A1I4I4T1</accession>
<dbReference type="RefSeq" id="WP_074751617.1">
    <property type="nucleotide sequence ID" value="NZ_FOTJ01000013.1"/>
</dbReference>
<dbReference type="OrthoDB" id="2146187at2"/>
<dbReference type="EMBL" id="FOTJ01000013">
    <property type="protein sequence ID" value="SFL49309.1"/>
    <property type="molecule type" value="Genomic_DNA"/>
</dbReference>
<evidence type="ECO:0000313" key="1">
    <source>
        <dbReference type="EMBL" id="SFL49309.1"/>
    </source>
</evidence>
<proteinExistence type="predicted"/>
<gene>
    <name evidence="1" type="ORF">SAMN05216438_1136</name>
</gene>
<dbReference type="AlphaFoldDB" id="A0A1I4I4T1"/>
<sequence length="142" mass="16128">MAEDLIEQLNLFLSKVEGRLPTLEQKKAITKAGAKVYREILQKNTPKSLHHVQKHTVKSLKQATDSLTGNSSVFFSTKKGEKGHIARFLNDGYMSHGGKGKSTHTVKFIQGTHFVEQSYIEAQDDIFLSMQNKYFEEINDDR</sequence>
<protein>
    <submittedName>
        <fullName evidence="1">Bacteriophage HK97-gp10, putative tail-component</fullName>
    </submittedName>
</protein>
<evidence type="ECO:0000313" key="2">
    <source>
        <dbReference type="Proteomes" id="UP000181969"/>
    </source>
</evidence>
<dbReference type="Pfam" id="PF04883">
    <property type="entry name" value="HK97-gp10_like"/>
    <property type="match status" value="1"/>
</dbReference>
<dbReference type="InterPro" id="IPR010064">
    <property type="entry name" value="HK97-gp10_tail"/>
</dbReference>
<name>A0A1I4I4T1_9LACT</name>
<reference evidence="1 2" key="1">
    <citation type="submission" date="2016-10" db="EMBL/GenBank/DDBJ databases">
        <authorList>
            <person name="de Groot N.N."/>
        </authorList>
    </citation>
    <scope>NUCLEOTIDE SEQUENCE [LARGE SCALE GENOMIC DNA]</scope>
    <source>
        <strain evidence="1 2">M79</strain>
    </source>
</reference>
<organism evidence="1 2">
    <name type="scientific">Lactococcus garvieae</name>
    <dbReference type="NCBI Taxonomy" id="1363"/>
    <lineage>
        <taxon>Bacteria</taxon>
        <taxon>Bacillati</taxon>
        <taxon>Bacillota</taxon>
        <taxon>Bacilli</taxon>
        <taxon>Lactobacillales</taxon>
        <taxon>Streptococcaceae</taxon>
        <taxon>Lactococcus</taxon>
    </lineage>
</organism>
<dbReference type="Proteomes" id="UP000181969">
    <property type="component" value="Unassembled WGS sequence"/>
</dbReference>